<dbReference type="InterPro" id="IPR035992">
    <property type="entry name" value="Ricin_B-like_lectins"/>
</dbReference>
<dbReference type="Proteomes" id="UP000092666">
    <property type="component" value="Unassembled WGS sequence"/>
</dbReference>
<gene>
    <name evidence="2" type="ORF">I316_07655</name>
</gene>
<evidence type="ECO:0000313" key="2">
    <source>
        <dbReference type="EMBL" id="OCF30691.1"/>
    </source>
</evidence>
<reference evidence="2 3" key="1">
    <citation type="submission" date="2013-07" db="EMBL/GenBank/DDBJ databases">
        <title>The Genome Sequence of Cryptococcus heveanensis BCC8398.</title>
        <authorList>
            <consortium name="The Broad Institute Genome Sequencing Platform"/>
            <person name="Cuomo C."/>
            <person name="Litvintseva A."/>
            <person name="Chen Y."/>
            <person name="Heitman J."/>
            <person name="Sun S."/>
            <person name="Springer D."/>
            <person name="Dromer F."/>
            <person name="Young S.K."/>
            <person name="Zeng Q."/>
            <person name="Gargeya S."/>
            <person name="Fitzgerald M."/>
            <person name="Abouelleil A."/>
            <person name="Alvarado L."/>
            <person name="Berlin A.M."/>
            <person name="Chapman S.B."/>
            <person name="Dewar J."/>
            <person name="Goldberg J."/>
            <person name="Griggs A."/>
            <person name="Gujja S."/>
            <person name="Hansen M."/>
            <person name="Howarth C."/>
            <person name="Imamovic A."/>
            <person name="Larimer J."/>
            <person name="McCowan C."/>
            <person name="Murphy C."/>
            <person name="Pearson M."/>
            <person name="Priest M."/>
            <person name="Roberts A."/>
            <person name="Saif S."/>
            <person name="Shea T."/>
            <person name="Sykes S."/>
            <person name="Wortman J."/>
            <person name="Nusbaum C."/>
            <person name="Birren B."/>
        </authorList>
    </citation>
    <scope>NUCLEOTIDE SEQUENCE [LARGE SCALE GENOMIC DNA]</scope>
    <source>
        <strain evidence="2 3">BCC8398</strain>
    </source>
</reference>
<dbReference type="SUPFAM" id="SSF50370">
    <property type="entry name" value="Ricin B-like lectins"/>
    <property type="match status" value="1"/>
</dbReference>
<keyword evidence="3" id="KW-1185">Reference proteome</keyword>
<reference evidence="3" key="2">
    <citation type="submission" date="2013-12" db="EMBL/GenBank/DDBJ databases">
        <title>Evolution of pathogenesis and genome organization in the Tremellales.</title>
        <authorList>
            <person name="Cuomo C."/>
            <person name="Litvintseva A."/>
            <person name="Heitman J."/>
            <person name="Chen Y."/>
            <person name="Sun S."/>
            <person name="Springer D."/>
            <person name="Dromer F."/>
            <person name="Young S."/>
            <person name="Zeng Q."/>
            <person name="Chapman S."/>
            <person name="Gujja S."/>
            <person name="Saif S."/>
            <person name="Birren B."/>
        </authorList>
    </citation>
    <scope>NUCLEOTIDE SEQUENCE [LARGE SCALE GENOMIC DNA]</scope>
    <source>
        <strain evidence="3">BCC8398</strain>
    </source>
</reference>
<dbReference type="PROSITE" id="PS50231">
    <property type="entry name" value="RICIN_B_LECTIN"/>
    <property type="match status" value="1"/>
</dbReference>
<proteinExistence type="predicted"/>
<protein>
    <submittedName>
        <fullName evidence="2">Uncharacterized protein</fullName>
    </submittedName>
</protein>
<dbReference type="EMBL" id="KI669515">
    <property type="protein sequence ID" value="OCF30691.1"/>
    <property type="molecule type" value="Genomic_DNA"/>
</dbReference>
<dbReference type="OrthoDB" id="2564192at2759"/>
<accession>A0A1B9GIB4</accession>
<sequence>MFVNTAVLLSLVGFASATAVPRQSSPFGRLHPYEKGTELCVAASEPTVGAIVGLVKCHASTDEGSKLELYNITNSGTYNKQRIALQAYPELCLDGGARAQANDQITLQRCDKPNSTNGQLISYSTAGYLSFQNTYCFHKKSDSEIDIQSCFLMNQEIVFYPS</sequence>
<feature type="signal peptide" evidence="1">
    <location>
        <begin position="1"/>
        <end position="17"/>
    </location>
</feature>
<evidence type="ECO:0000313" key="3">
    <source>
        <dbReference type="Proteomes" id="UP000092666"/>
    </source>
</evidence>
<feature type="chain" id="PRO_5008627064" evidence="1">
    <location>
        <begin position="18"/>
        <end position="162"/>
    </location>
</feature>
<dbReference type="AlphaFoldDB" id="A0A1B9GIB4"/>
<keyword evidence="1" id="KW-0732">Signal</keyword>
<organism evidence="2 3">
    <name type="scientific">Kwoniella heveanensis BCC8398</name>
    <dbReference type="NCBI Taxonomy" id="1296120"/>
    <lineage>
        <taxon>Eukaryota</taxon>
        <taxon>Fungi</taxon>
        <taxon>Dikarya</taxon>
        <taxon>Basidiomycota</taxon>
        <taxon>Agaricomycotina</taxon>
        <taxon>Tremellomycetes</taxon>
        <taxon>Tremellales</taxon>
        <taxon>Cryptococcaceae</taxon>
        <taxon>Kwoniella</taxon>
    </lineage>
</organism>
<name>A0A1B9GIB4_9TREE</name>
<evidence type="ECO:0000256" key="1">
    <source>
        <dbReference type="SAM" id="SignalP"/>
    </source>
</evidence>